<dbReference type="PANTHER" id="PTHR43884">
    <property type="entry name" value="ACYL-COA DEHYDROGENASE"/>
    <property type="match status" value="1"/>
</dbReference>
<evidence type="ECO:0000313" key="10">
    <source>
        <dbReference type="EMBL" id="RNM12452.1"/>
    </source>
</evidence>
<dbReference type="GO" id="GO:0003995">
    <property type="term" value="F:acyl-CoA dehydrogenase activity"/>
    <property type="evidence" value="ECO:0007669"/>
    <property type="project" value="InterPro"/>
</dbReference>
<sequence>MERTLYEADHESFRQSVKEFLDREVQPHLEEHLEQKAIPREFWLEAGKQGFLGLEIPEEYGGSEAGDYRFNAVLTEELSKVNMALPSCVGIHADIVAPYLVHLTTAEQKKRWLPGFCSGEILTAIGMTEPSGGSDLAALKTTAVRDGNEWVINGSKTFITNGYSADLVLVAARTSPEKKARGITLFAVETAAEGFSKGRKLDKVGQPESDTAELFLENVRVGDDAVVGEVDNGFIHMMQWLPQERLGSAITNLAHARQILDETVAYCHDRSAFGQSIGQFQHNKFLLAELVTQVDVTQAFVDQCVLAHMKGELTPIDAAKAKWWTSQVQNDILDACVQLHGGYGYMNEYRVARAWRDARVTKIWAGSNEIMKELIGRDLGF</sequence>
<dbReference type="Proteomes" id="UP000279994">
    <property type="component" value="Unassembled WGS sequence"/>
</dbReference>
<keyword evidence="3 6" id="KW-0285">Flavoprotein</keyword>
<evidence type="ECO:0000313" key="11">
    <source>
        <dbReference type="Proteomes" id="UP000279994"/>
    </source>
</evidence>
<evidence type="ECO:0000256" key="5">
    <source>
        <dbReference type="ARBA" id="ARBA00023002"/>
    </source>
</evidence>
<dbReference type="InterPro" id="IPR009075">
    <property type="entry name" value="AcylCo_DH/oxidase_C"/>
</dbReference>
<evidence type="ECO:0000259" key="8">
    <source>
        <dbReference type="Pfam" id="PF02770"/>
    </source>
</evidence>
<dbReference type="EMBL" id="RJSF01000044">
    <property type="protein sequence ID" value="RNM12452.1"/>
    <property type="molecule type" value="Genomic_DNA"/>
</dbReference>
<dbReference type="InterPro" id="IPR006089">
    <property type="entry name" value="Acyl-CoA_DH_CS"/>
</dbReference>
<dbReference type="FunFam" id="1.20.140.10:FF:000001">
    <property type="entry name" value="Acyl-CoA dehydrogenase"/>
    <property type="match status" value="1"/>
</dbReference>
<feature type="domain" description="Acyl-CoA oxidase/dehydrogenase middle" evidence="8">
    <location>
        <begin position="124"/>
        <end position="219"/>
    </location>
</feature>
<protein>
    <submittedName>
        <fullName evidence="10">Acyl-CoA dehydrogenase</fullName>
    </submittedName>
</protein>
<gene>
    <name evidence="10" type="ORF">EFL26_17575</name>
</gene>
<keyword evidence="11" id="KW-1185">Reference proteome</keyword>
<dbReference type="InterPro" id="IPR037069">
    <property type="entry name" value="AcylCoA_DH/ox_N_sf"/>
</dbReference>
<name>A0A3N0GJV3_9ACTN</name>
<dbReference type="RefSeq" id="WP_123224216.1">
    <property type="nucleotide sequence ID" value="NZ_RJSF01000044.1"/>
</dbReference>
<dbReference type="PROSITE" id="PS00073">
    <property type="entry name" value="ACYL_COA_DH_2"/>
    <property type="match status" value="1"/>
</dbReference>
<dbReference type="InterPro" id="IPR036250">
    <property type="entry name" value="AcylCo_DH-like_C"/>
</dbReference>
<dbReference type="FunFam" id="1.10.540.10:FF:000026">
    <property type="entry name" value="Acyl-CoA dehydrogenase medium chain"/>
    <property type="match status" value="1"/>
</dbReference>
<feature type="domain" description="Acyl-CoA dehydrogenase/oxidase N-terminal" evidence="9">
    <location>
        <begin position="8"/>
        <end position="120"/>
    </location>
</feature>
<dbReference type="Gene3D" id="1.20.140.10">
    <property type="entry name" value="Butyryl-CoA Dehydrogenase, subunit A, domain 3"/>
    <property type="match status" value="1"/>
</dbReference>
<dbReference type="Gene3D" id="2.40.110.10">
    <property type="entry name" value="Butyryl-CoA Dehydrogenase, subunit A, domain 2"/>
    <property type="match status" value="1"/>
</dbReference>
<evidence type="ECO:0000256" key="6">
    <source>
        <dbReference type="RuleBase" id="RU362125"/>
    </source>
</evidence>
<dbReference type="SUPFAM" id="SSF56645">
    <property type="entry name" value="Acyl-CoA dehydrogenase NM domain-like"/>
    <property type="match status" value="1"/>
</dbReference>
<organism evidence="10 11">
    <name type="scientific">Nocardioides pocheonensis</name>
    <dbReference type="NCBI Taxonomy" id="661485"/>
    <lineage>
        <taxon>Bacteria</taxon>
        <taxon>Bacillati</taxon>
        <taxon>Actinomycetota</taxon>
        <taxon>Actinomycetes</taxon>
        <taxon>Propionibacteriales</taxon>
        <taxon>Nocardioidaceae</taxon>
        <taxon>Nocardioides</taxon>
    </lineage>
</organism>
<dbReference type="PANTHER" id="PTHR43884:SF12">
    <property type="entry name" value="ISOVALERYL-COA DEHYDROGENASE, MITOCHONDRIAL-RELATED"/>
    <property type="match status" value="1"/>
</dbReference>
<dbReference type="FunFam" id="2.40.110.10:FF:000002">
    <property type="entry name" value="Acyl-CoA dehydrogenase fadE12"/>
    <property type="match status" value="1"/>
</dbReference>
<dbReference type="Pfam" id="PF02770">
    <property type="entry name" value="Acyl-CoA_dh_M"/>
    <property type="match status" value="1"/>
</dbReference>
<comment type="cofactor">
    <cofactor evidence="1 6">
        <name>FAD</name>
        <dbReference type="ChEBI" id="CHEBI:57692"/>
    </cofactor>
</comment>
<proteinExistence type="inferred from homology"/>
<evidence type="ECO:0000259" key="9">
    <source>
        <dbReference type="Pfam" id="PF02771"/>
    </source>
</evidence>
<dbReference type="GO" id="GO:0050660">
    <property type="term" value="F:flavin adenine dinucleotide binding"/>
    <property type="evidence" value="ECO:0007669"/>
    <property type="project" value="InterPro"/>
</dbReference>
<keyword evidence="4 6" id="KW-0274">FAD</keyword>
<dbReference type="InterPro" id="IPR006091">
    <property type="entry name" value="Acyl-CoA_Oxase/DH_mid-dom"/>
</dbReference>
<comment type="caution">
    <text evidence="10">The sequence shown here is derived from an EMBL/GenBank/DDBJ whole genome shotgun (WGS) entry which is preliminary data.</text>
</comment>
<feature type="domain" description="Acyl-CoA dehydrogenase/oxidase C-terminal" evidence="7">
    <location>
        <begin position="232"/>
        <end position="379"/>
    </location>
</feature>
<dbReference type="Gene3D" id="1.10.540.10">
    <property type="entry name" value="Acyl-CoA dehydrogenase/oxidase, N-terminal domain"/>
    <property type="match status" value="1"/>
</dbReference>
<evidence type="ECO:0000256" key="2">
    <source>
        <dbReference type="ARBA" id="ARBA00009347"/>
    </source>
</evidence>
<comment type="similarity">
    <text evidence="2 6">Belongs to the acyl-CoA dehydrogenase family.</text>
</comment>
<dbReference type="InterPro" id="IPR013786">
    <property type="entry name" value="AcylCoA_DH/ox_N"/>
</dbReference>
<dbReference type="Pfam" id="PF00441">
    <property type="entry name" value="Acyl-CoA_dh_1"/>
    <property type="match status" value="1"/>
</dbReference>
<dbReference type="OrthoDB" id="142556at2"/>
<dbReference type="SUPFAM" id="SSF47203">
    <property type="entry name" value="Acyl-CoA dehydrogenase C-terminal domain-like"/>
    <property type="match status" value="1"/>
</dbReference>
<evidence type="ECO:0000256" key="3">
    <source>
        <dbReference type="ARBA" id="ARBA00022630"/>
    </source>
</evidence>
<evidence type="ECO:0000259" key="7">
    <source>
        <dbReference type="Pfam" id="PF00441"/>
    </source>
</evidence>
<dbReference type="PROSITE" id="PS00072">
    <property type="entry name" value="ACYL_COA_DH_1"/>
    <property type="match status" value="1"/>
</dbReference>
<evidence type="ECO:0000256" key="1">
    <source>
        <dbReference type="ARBA" id="ARBA00001974"/>
    </source>
</evidence>
<dbReference type="InterPro" id="IPR009100">
    <property type="entry name" value="AcylCoA_DH/oxidase_NM_dom_sf"/>
</dbReference>
<dbReference type="Pfam" id="PF02771">
    <property type="entry name" value="Acyl-CoA_dh_N"/>
    <property type="match status" value="1"/>
</dbReference>
<dbReference type="AlphaFoldDB" id="A0A3N0GJV3"/>
<evidence type="ECO:0000256" key="4">
    <source>
        <dbReference type="ARBA" id="ARBA00022827"/>
    </source>
</evidence>
<accession>A0A3N0GJV3</accession>
<reference evidence="10 11" key="1">
    <citation type="submission" date="2018-11" db="EMBL/GenBank/DDBJ databases">
        <authorList>
            <person name="Li F."/>
        </authorList>
    </citation>
    <scope>NUCLEOTIDE SEQUENCE [LARGE SCALE GENOMIC DNA]</scope>
    <source>
        <strain evidence="10 11">Gsoil 818</strain>
    </source>
</reference>
<dbReference type="InterPro" id="IPR046373">
    <property type="entry name" value="Acyl-CoA_Oxase/DH_mid-dom_sf"/>
</dbReference>
<keyword evidence="5 6" id="KW-0560">Oxidoreductase</keyword>